<name>A0P7G7_9PROT</name>
<proteinExistence type="predicted"/>
<evidence type="ECO:0008006" key="3">
    <source>
        <dbReference type="Google" id="ProtNLM"/>
    </source>
</evidence>
<reference evidence="1 2" key="1">
    <citation type="submission" date="2006-11" db="EMBL/GenBank/DDBJ databases">
        <authorList>
            <person name="Giovannoni S."/>
            <person name="Vergin K."/>
            <person name="Ferriera S."/>
            <person name="Johnson J."/>
            <person name="Kravitz S."/>
            <person name="Beeson K."/>
            <person name="Sutton G."/>
            <person name="Rogers Y.-H."/>
            <person name="Friedman R."/>
            <person name="Frazier M."/>
            <person name="Venter J.C."/>
        </authorList>
    </citation>
    <scope>NUCLEOTIDE SEQUENCE [LARGE SCALE GENOMIC DNA]</scope>
    <source>
        <strain evidence="1 2">HTCC2181</strain>
    </source>
</reference>
<protein>
    <recommendedName>
        <fullName evidence="3">Uracil-DNA glycosylase-like domain-containing protein</fullName>
    </recommendedName>
</protein>
<sequence length="203" mass="23516">MNLEKFNFIRDNYGLFSSWAVWEKEGKTPKSNVGDLNVLDPNTNDELLSLINTKYVMVGLNISRGAIKIPFANFHDKRSEATDFKIRYAFDNTKAYGAYMTDLIKDYDEKSSASVKDYLKKNKRFLASNLNFFKNEIEVIGNVEILIAFGADVYSHLLKTFSNQYRIIKVPHYANYCSKEQYRREVREALGYSKILDLLRASI</sequence>
<comment type="caution">
    <text evidence="1">The sequence shown here is derived from an EMBL/GenBank/DDBJ whole genome shotgun (WGS) entry which is preliminary data.</text>
</comment>
<evidence type="ECO:0000313" key="2">
    <source>
        <dbReference type="Proteomes" id="UP000054262"/>
    </source>
</evidence>
<gene>
    <name evidence="1" type="ORF">MB2181_05350</name>
</gene>
<dbReference type="EMBL" id="AAUX01000001">
    <property type="protein sequence ID" value="EAV47477.1"/>
    <property type="molecule type" value="Genomic_DNA"/>
</dbReference>
<organism evidence="1 2">
    <name type="scientific">Methylophilales bacterium HTCC2181</name>
    <dbReference type="NCBI Taxonomy" id="383631"/>
    <lineage>
        <taxon>Bacteria</taxon>
        <taxon>Pseudomonadati</taxon>
        <taxon>Pseudomonadota</taxon>
        <taxon>Betaproteobacteria</taxon>
        <taxon>Nitrosomonadales</taxon>
        <taxon>OM43 clade</taxon>
    </lineage>
</organism>
<accession>A0P7G7</accession>
<dbReference type="OrthoDB" id="2295218at2"/>
<evidence type="ECO:0000313" key="1">
    <source>
        <dbReference type="EMBL" id="EAV47477.1"/>
    </source>
</evidence>
<dbReference type="Proteomes" id="UP000054262">
    <property type="component" value="Unassembled WGS sequence"/>
</dbReference>
<keyword evidence="2" id="KW-1185">Reference proteome</keyword>
<dbReference type="AlphaFoldDB" id="A0P7G7"/>